<evidence type="ECO:0000313" key="3">
    <source>
        <dbReference type="Proteomes" id="UP001165679"/>
    </source>
</evidence>
<reference evidence="2" key="2">
    <citation type="submission" date="2022-10" db="EMBL/GenBank/DDBJ databases">
        <authorList>
            <person name="Trinh H.N."/>
        </authorList>
    </citation>
    <scope>NUCLEOTIDE SEQUENCE</scope>
    <source>
        <strain evidence="2">RN2-1</strain>
    </source>
</reference>
<dbReference type="RefSeq" id="WP_264712889.1">
    <property type="nucleotide sequence ID" value="NZ_JAPDNT010000003.1"/>
</dbReference>
<proteinExistence type="predicted"/>
<feature type="transmembrane region" description="Helical" evidence="1">
    <location>
        <begin position="690"/>
        <end position="708"/>
    </location>
</feature>
<dbReference type="InterPro" id="IPR029063">
    <property type="entry name" value="SAM-dependent_MTases_sf"/>
</dbReference>
<organism evidence="2 3">
    <name type="scientific">Limobrevibacterium gyesilva</name>
    <dbReference type="NCBI Taxonomy" id="2991712"/>
    <lineage>
        <taxon>Bacteria</taxon>
        <taxon>Pseudomonadati</taxon>
        <taxon>Pseudomonadota</taxon>
        <taxon>Alphaproteobacteria</taxon>
        <taxon>Acetobacterales</taxon>
        <taxon>Acetobacteraceae</taxon>
        <taxon>Limobrevibacterium</taxon>
    </lineage>
</organism>
<feature type="transmembrane region" description="Helical" evidence="1">
    <location>
        <begin position="12"/>
        <end position="32"/>
    </location>
</feature>
<evidence type="ECO:0000256" key="1">
    <source>
        <dbReference type="SAM" id="Phobius"/>
    </source>
</evidence>
<feature type="transmembrane region" description="Helical" evidence="1">
    <location>
        <begin position="71"/>
        <end position="90"/>
    </location>
</feature>
<gene>
    <name evidence="2" type="ORF">OL599_06695</name>
</gene>
<dbReference type="SUPFAM" id="SSF53335">
    <property type="entry name" value="S-adenosyl-L-methionine-dependent methyltransferases"/>
    <property type="match status" value="1"/>
</dbReference>
<dbReference type="EMBL" id="JAPDNT010000003">
    <property type="protein sequence ID" value="MCW3474264.1"/>
    <property type="molecule type" value="Genomic_DNA"/>
</dbReference>
<accession>A0AA41YJD0</accession>
<sequence>MALTERPGMAPLFLVSMATVGFEIALTRYFAVAKWSEYGYWVISIVLAGFALSGVVMALARDWFARHGTALLTVLPVLLIAAAAVGYHFVTTNPFNPLQLQNQATFGPQLYNIAGYYICLLPFFFLSGLYISLCFVLNDTQIGRVYGFDLTGAGLGALLALGLMTVVHPFQLLPCLLVPLFAAALFARRRRLAVGLAALVALAGGQALLLLGDAASFNDYKAIYAPLHVPDSRTVAEIRSPRGLYMLLDDFTERVDTDVSNNAGLLGLPGPPTSFGLYRDGNRLASLPRPGPVDAGYAAATLAALPYTLRPHPRVLLAGASGGFRIAEAQALGAASVDALEPEPVLRGALRQGLGESPPVTAGGTVRILAESPIAAVRASGPYDLIDISADFLDAAEANTSAFATEAIASYMKALTPGGIVSLPASIREFPAYAIRVLATARAALLQAGITDPAAHVLVYRSAWNVRILLSNTPFDAARIAAAKSFCDERSFDISYFAGIDVAAARANIYNDLPAVSFEEGEVTSGEGAHDAIADEAKPVLLGQSTESARAFDLSPITYDRPSFYAVLRLSQLGTILQRLELLPQAEIGPLVNLAVLAQAAMVALLVLAVPLLGGRRMRAGGPGVLRAILYFSALGLGFLFLEIFLIERASFYLNDRTSGFSLVLTGMLIFSGLGSMMEPRFKADPRRGIVIAVAVILAWGVLLLVGLQDFMLATLGLPWLARAAIVVALVAPASLALGLPFPLGLGRMGSGGFLPWAWGLNGAFSVVSTPLANLMALQLGYDRVLLAAMLLYVTCILAFPRLRKST</sequence>
<feature type="transmembrane region" description="Helical" evidence="1">
    <location>
        <begin position="591"/>
        <end position="613"/>
    </location>
</feature>
<feature type="transmembrane region" description="Helical" evidence="1">
    <location>
        <begin position="192"/>
        <end position="211"/>
    </location>
</feature>
<dbReference type="AlphaFoldDB" id="A0AA41YJD0"/>
<protein>
    <recommendedName>
        <fullName evidence="4">Spermidine synthase</fullName>
    </recommendedName>
</protein>
<keyword evidence="1" id="KW-0472">Membrane</keyword>
<feature type="transmembrane region" description="Helical" evidence="1">
    <location>
        <begin position="625"/>
        <end position="647"/>
    </location>
</feature>
<feature type="transmembrane region" description="Helical" evidence="1">
    <location>
        <begin position="110"/>
        <end position="133"/>
    </location>
</feature>
<keyword evidence="1" id="KW-0812">Transmembrane</keyword>
<dbReference type="Proteomes" id="UP001165679">
    <property type="component" value="Unassembled WGS sequence"/>
</dbReference>
<feature type="transmembrane region" description="Helical" evidence="1">
    <location>
        <begin position="38"/>
        <end position="59"/>
    </location>
</feature>
<feature type="transmembrane region" description="Helical" evidence="1">
    <location>
        <begin position="170"/>
        <end position="187"/>
    </location>
</feature>
<evidence type="ECO:0008006" key="4">
    <source>
        <dbReference type="Google" id="ProtNLM"/>
    </source>
</evidence>
<evidence type="ECO:0000313" key="2">
    <source>
        <dbReference type="EMBL" id="MCW3474264.1"/>
    </source>
</evidence>
<feature type="transmembrane region" description="Helical" evidence="1">
    <location>
        <begin position="754"/>
        <end position="773"/>
    </location>
</feature>
<dbReference type="Gene3D" id="3.40.50.150">
    <property type="entry name" value="Vaccinia Virus protein VP39"/>
    <property type="match status" value="1"/>
</dbReference>
<keyword evidence="3" id="KW-1185">Reference proteome</keyword>
<keyword evidence="1" id="KW-1133">Transmembrane helix</keyword>
<feature type="transmembrane region" description="Helical" evidence="1">
    <location>
        <begin position="659"/>
        <end position="678"/>
    </location>
</feature>
<reference evidence="2" key="1">
    <citation type="submission" date="2022-09" db="EMBL/GenBank/DDBJ databases">
        <title>Rhodovastum sp. nov. RN2-1 isolated from soil in Seongnam, South Korea.</title>
        <authorList>
            <person name="Le N.T."/>
        </authorList>
    </citation>
    <scope>NUCLEOTIDE SEQUENCE</scope>
    <source>
        <strain evidence="2">RN2-1</strain>
    </source>
</reference>
<comment type="caution">
    <text evidence="2">The sequence shown here is derived from an EMBL/GenBank/DDBJ whole genome shotgun (WGS) entry which is preliminary data.</text>
</comment>
<feature type="transmembrane region" description="Helical" evidence="1">
    <location>
        <begin position="785"/>
        <end position="803"/>
    </location>
</feature>
<name>A0AA41YJD0_9PROT</name>
<feature type="transmembrane region" description="Helical" evidence="1">
    <location>
        <begin position="145"/>
        <end position="164"/>
    </location>
</feature>
<feature type="transmembrane region" description="Helical" evidence="1">
    <location>
        <begin position="720"/>
        <end position="742"/>
    </location>
</feature>